<dbReference type="GO" id="GO:0016485">
    <property type="term" value="P:protein processing"/>
    <property type="evidence" value="ECO:0007669"/>
    <property type="project" value="TreeGrafter"/>
</dbReference>
<dbReference type="Pfam" id="PF13620">
    <property type="entry name" value="CarboxypepD_reg"/>
    <property type="match status" value="1"/>
</dbReference>
<proteinExistence type="inferred from homology"/>
<organism evidence="5 6">
    <name type="scientific">Henosepilachna vigintioctopunctata</name>
    <dbReference type="NCBI Taxonomy" id="420089"/>
    <lineage>
        <taxon>Eukaryota</taxon>
        <taxon>Metazoa</taxon>
        <taxon>Ecdysozoa</taxon>
        <taxon>Arthropoda</taxon>
        <taxon>Hexapoda</taxon>
        <taxon>Insecta</taxon>
        <taxon>Pterygota</taxon>
        <taxon>Neoptera</taxon>
        <taxon>Endopterygota</taxon>
        <taxon>Coleoptera</taxon>
        <taxon>Polyphaga</taxon>
        <taxon>Cucujiformia</taxon>
        <taxon>Coccinelloidea</taxon>
        <taxon>Coccinellidae</taxon>
        <taxon>Epilachninae</taxon>
        <taxon>Epilachnini</taxon>
        <taxon>Henosepilachna</taxon>
    </lineage>
</organism>
<dbReference type="Proteomes" id="UP001431783">
    <property type="component" value="Unassembled WGS sequence"/>
</dbReference>
<dbReference type="PROSITE" id="PS52035">
    <property type="entry name" value="PEPTIDASE_M14"/>
    <property type="match status" value="1"/>
</dbReference>
<dbReference type="Gene3D" id="2.60.40.1120">
    <property type="entry name" value="Carboxypeptidase-like, regulatory domain"/>
    <property type="match status" value="1"/>
</dbReference>
<dbReference type="InterPro" id="IPR008969">
    <property type="entry name" value="CarboxyPept-like_regulatory"/>
</dbReference>
<dbReference type="SUPFAM" id="SSF53187">
    <property type="entry name" value="Zn-dependent exopeptidases"/>
    <property type="match status" value="1"/>
</dbReference>
<dbReference type="PANTHER" id="PTHR11532:SF84">
    <property type="entry name" value="CARBOXYPEPTIDASE M"/>
    <property type="match status" value="1"/>
</dbReference>
<dbReference type="AlphaFoldDB" id="A0AAW1UC69"/>
<dbReference type="InterPro" id="IPR050753">
    <property type="entry name" value="Peptidase_M14_domain"/>
</dbReference>
<keyword evidence="6" id="KW-1185">Reference proteome</keyword>
<evidence type="ECO:0000256" key="3">
    <source>
        <dbReference type="PROSITE-ProRule" id="PRU01379"/>
    </source>
</evidence>
<keyword evidence="2" id="KW-0325">Glycoprotein</keyword>
<dbReference type="GO" id="GO:0005615">
    <property type="term" value="C:extracellular space"/>
    <property type="evidence" value="ECO:0007669"/>
    <property type="project" value="TreeGrafter"/>
</dbReference>
<dbReference type="GO" id="GO:0006518">
    <property type="term" value="P:peptide metabolic process"/>
    <property type="evidence" value="ECO:0007669"/>
    <property type="project" value="TreeGrafter"/>
</dbReference>
<comment type="caution">
    <text evidence="5">The sequence shown here is derived from an EMBL/GenBank/DDBJ whole genome shotgun (WGS) entry which is preliminary data.</text>
</comment>
<evidence type="ECO:0000259" key="4">
    <source>
        <dbReference type="PROSITE" id="PS52035"/>
    </source>
</evidence>
<sequence length="585" mass="67322">MYSIGYSALRNTPLWVVKLSKNKSRTDIPNIKFVANIFGNEPVGREMLLHFMEYLRDNYENNDDVKCLLDNTNIHLLPCMNPDGSHSAAGQWTSECSGSLGKNNPDIGHRENRNFPVMSFEISQPETEAVIKWMDEIPFILSAGLYGGNMVAIYPNTTKIQKISNDDLPLTSDDDIFRNLASVYAENHPKMRKDLCENDQPIGKAFENKKRNGSARYLFQGSMLDYNYIHGCMEIALGISCCKYPKATDLFKLWNQNKKALLKYSLEALKGVAGQVVDSITRKPIENAKLRIFDRNMTFKSTKHGQFWRILPPGNYQMEISAPGYHRRVENFIVKRTKDTCPKPTKLQILLKHLSNSKGTTKYHILQGVGRSKFPNFKVQKRRSIQSRIINEPTFKWPIPPEEEKKIFMMLFGNPDEFQETNVTERDIRGFMKKDLGINDTSKFDEILKNFDKKTEKEKIKIIFDLGQNLQNVPESFTNVEILIKYIKKTLGIMNIVPYEYILKDFDKLKPTEKKKALAELLKKYHELSKNMTLSSTERTIKLSTTTSINSDKRKSSAPEVRTYFSIQSMIAILIINVLCNSLRL</sequence>
<comment type="similarity">
    <text evidence="1 3">Belongs to the peptidase M14 family.</text>
</comment>
<name>A0AAW1UC69_9CUCU</name>
<accession>A0AAW1UC69</accession>
<dbReference type="PANTHER" id="PTHR11532">
    <property type="entry name" value="PROTEASE M14 CARBOXYPEPTIDASE"/>
    <property type="match status" value="1"/>
</dbReference>
<evidence type="ECO:0000256" key="2">
    <source>
        <dbReference type="ARBA" id="ARBA00023180"/>
    </source>
</evidence>
<dbReference type="CDD" id="cd11308">
    <property type="entry name" value="Peptidase_M14NE-CP-C_like"/>
    <property type="match status" value="1"/>
</dbReference>
<dbReference type="GO" id="GO:0004181">
    <property type="term" value="F:metallocarboxypeptidase activity"/>
    <property type="evidence" value="ECO:0007669"/>
    <property type="project" value="InterPro"/>
</dbReference>
<evidence type="ECO:0000313" key="6">
    <source>
        <dbReference type="Proteomes" id="UP001431783"/>
    </source>
</evidence>
<dbReference type="SUPFAM" id="SSF49464">
    <property type="entry name" value="Carboxypeptidase regulatory domain-like"/>
    <property type="match status" value="1"/>
</dbReference>
<dbReference type="InterPro" id="IPR000834">
    <property type="entry name" value="Peptidase_M14"/>
</dbReference>
<evidence type="ECO:0000256" key="1">
    <source>
        <dbReference type="ARBA" id="ARBA00005988"/>
    </source>
</evidence>
<comment type="caution">
    <text evidence="3">Lacks conserved residue(s) required for the propagation of feature annotation.</text>
</comment>
<dbReference type="SMART" id="SM00631">
    <property type="entry name" value="Zn_pept"/>
    <property type="match status" value="1"/>
</dbReference>
<dbReference type="EMBL" id="JARQZJ010000039">
    <property type="protein sequence ID" value="KAK9876869.1"/>
    <property type="molecule type" value="Genomic_DNA"/>
</dbReference>
<evidence type="ECO:0000313" key="5">
    <source>
        <dbReference type="EMBL" id="KAK9876869.1"/>
    </source>
</evidence>
<dbReference type="GO" id="GO:0008270">
    <property type="term" value="F:zinc ion binding"/>
    <property type="evidence" value="ECO:0007669"/>
    <property type="project" value="InterPro"/>
</dbReference>
<gene>
    <name evidence="5" type="ORF">WA026_015899</name>
</gene>
<dbReference type="Gene3D" id="3.40.630.10">
    <property type="entry name" value="Zn peptidases"/>
    <property type="match status" value="1"/>
</dbReference>
<protein>
    <recommendedName>
        <fullName evidence="4">Peptidase M14 domain-containing protein</fullName>
    </recommendedName>
</protein>
<reference evidence="5 6" key="1">
    <citation type="submission" date="2023-03" db="EMBL/GenBank/DDBJ databases">
        <title>Genome insight into feeding habits of ladybird beetles.</title>
        <authorList>
            <person name="Li H.-S."/>
            <person name="Huang Y.-H."/>
            <person name="Pang H."/>
        </authorList>
    </citation>
    <scope>NUCLEOTIDE SEQUENCE [LARGE SCALE GENOMIC DNA]</scope>
    <source>
        <strain evidence="5">SYSU_2023b</strain>
        <tissue evidence="5">Whole body</tissue>
    </source>
</reference>
<dbReference type="Pfam" id="PF00246">
    <property type="entry name" value="Peptidase_M14"/>
    <property type="match status" value="1"/>
</dbReference>
<feature type="domain" description="Peptidase M14" evidence="4">
    <location>
        <begin position="1"/>
        <end position="268"/>
    </location>
</feature>